<feature type="compositionally biased region" description="Polar residues" evidence="1">
    <location>
        <begin position="598"/>
        <end position="610"/>
    </location>
</feature>
<protein>
    <submittedName>
        <fullName evidence="2">Uncharacterized protein</fullName>
    </submittedName>
</protein>
<reference evidence="2" key="3">
    <citation type="submission" date="2015-02" db="UniProtKB">
        <authorList>
            <consortium name="EnsemblProtists"/>
        </authorList>
    </citation>
    <scope>IDENTIFICATION</scope>
    <source>
        <strain evidence="2">DAOM BR144</strain>
    </source>
</reference>
<feature type="compositionally biased region" description="Polar residues" evidence="1">
    <location>
        <begin position="257"/>
        <end position="271"/>
    </location>
</feature>
<feature type="compositionally biased region" description="Acidic residues" evidence="1">
    <location>
        <begin position="404"/>
        <end position="418"/>
    </location>
</feature>
<dbReference type="EMBL" id="GL376585">
    <property type="status" value="NOT_ANNOTATED_CDS"/>
    <property type="molecule type" value="Genomic_DNA"/>
</dbReference>
<feature type="compositionally biased region" description="Basic and acidic residues" evidence="1">
    <location>
        <begin position="474"/>
        <end position="493"/>
    </location>
</feature>
<feature type="region of interest" description="Disordered" evidence="1">
    <location>
        <begin position="1"/>
        <end position="104"/>
    </location>
</feature>
<feature type="region of interest" description="Disordered" evidence="1">
    <location>
        <begin position="720"/>
        <end position="752"/>
    </location>
</feature>
<accession>K3WRG5</accession>
<feature type="region of interest" description="Disordered" evidence="1">
    <location>
        <begin position="669"/>
        <end position="699"/>
    </location>
</feature>
<feature type="compositionally biased region" description="Basic and acidic residues" evidence="1">
    <location>
        <begin position="379"/>
        <end position="392"/>
    </location>
</feature>
<feature type="compositionally biased region" description="Polar residues" evidence="1">
    <location>
        <begin position="80"/>
        <end position="94"/>
    </location>
</feature>
<reference evidence="3" key="2">
    <citation type="submission" date="2010-04" db="EMBL/GenBank/DDBJ databases">
        <authorList>
            <person name="Buell R."/>
            <person name="Hamilton J."/>
            <person name="Hostetler J."/>
        </authorList>
    </citation>
    <scope>NUCLEOTIDE SEQUENCE [LARGE SCALE GENOMIC DNA]</scope>
    <source>
        <strain evidence="3">DAOM:BR144</strain>
    </source>
</reference>
<feature type="compositionally biased region" description="Acidic residues" evidence="1">
    <location>
        <begin position="95"/>
        <end position="104"/>
    </location>
</feature>
<dbReference type="HOGENOM" id="CLU_348686_0_0_1"/>
<dbReference type="EnsemblProtists" id="PYU1_T007559">
    <property type="protein sequence ID" value="PYU1_T007559"/>
    <property type="gene ID" value="PYU1_G007543"/>
</dbReference>
<reference evidence="3" key="1">
    <citation type="journal article" date="2010" name="Genome Biol.">
        <title>Genome sequence of the necrotrophic plant pathogen Pythium ultimum reveals original pathogenicity mechanisms and effector repertoire.</title>
        <authorList>
            <person name="Levesque C.A."/>
            <person name="Brouwer H."/>
            <person name="Cano L."/>
            <person name="Hamilton J.P."/>
            <person name="Holt C."/>
            <person name="Huitema E."/>
            <person name="Raffaele S."/>
            <person name="Robideau G.P."/>
            <person name="Thines M."/>
            <person name="Win J."/>
            <person name="Zerillo M.M."/>
            <person name="Beakes G.W."/>
            <person name="Boore J.L."/>
            <person name="Busam D."/>
            <person name="Dumas B."/>
            <person name="Ferriera S."/>
            <person name="Fuerstenberg S.I."/>
            <person name="Gachon C.M."/>
            <person name="Gaulin E."/>
            <person name="Govers F."/>
            <person name="Grenville-Briggs L."/>
            <person name="Horner N."/>
            <person name="Hostetler J."/>
            <person name="Jiang R.H."/>
            <person name="Johnson J."/>
            <person name="Krajaejun T."/>
            <person name="Lin H."/>
            <person name="Meijer H.J."/>
            <person name="Moore B."/>
            <person name="Morris P."/>
            <person name="Phuntmart V."/>
            <person name="Puiu D."/>
            <person name="Shetty J."/>
            <person name="Stajich J.E."/>
            <person name="Tripathy S."/>
            <person name="Wawra S."/>
            <person name="van West P."/>
            <person name="Whitty B.R."/>
            <person name="Coutinho P.M."/>
            <person name="Henrissat B."/>
            <person name="Martin F."/>
            <person name="Thomas P.D."/>
            <person name="Tyler B.M."/>
            <person name="De Vries R.P."/>
            <person name="Kamoun S."/>
            <person name="Yandell M."/>
            <person name="Tisserat N."/>
            <person name="Buell C.R."/>
        </authorList>
    </citation>
    <scope>NUCLEOTIDE SEQUENCE</scope>
    <source>
        <strain evidence="3">DAOM:BR144</strain>
    </source>
</reference>
<name>K3WRG5_GLOUD</name>
<evidence type="ECO:0000256" key="1">
    <source>
        <dbReference type="SAM" id="MobiDB-lite"/>
    </source>
</evidence>
<dbReference type="InParanoid" id="K3WRG5"/>
<feature type="region of interest" description="Disordered" evidence="1">
    <location>
        <begin position="530"/>
        <end position="617"/>
    </location>
</feature>
<dbReference type="eggNOG" id="ENOG502S37Z">
    <property type="taxonomic scope" value="Eukaryota"/>
</dbReference>
<feature type="compositionally biased region" description="Acidic residues" evidence="1">
    <location>
        <begin position="174"/>
        <end position="183"/>
    </location>
</feature>
<evidence type="ECO:0000313" key="3">
    <source>
        <dbReference type="Proteomes" id="UP000019132"/>
    </source>
</evidence>
<dbReference type="Proteomes" id="UP000019132">
    <property type="component" value="Unassembled WGS sequence"/>
</dbReference>
<evidence type="ECO:0000313" key="2">
    <source>
        <dbReference type="EnsemblProtists" id="PYU1_T007559"/>
    </source>
</evidence>
<feature type="compositionally biased region" description="Basic and acidic residues" evidence="1">
    <location>
        <begin position="61"/>
        <end position="76"/>
    </location>
</feature>
<feature type="compositionally biased region" description="Polar residues" evidence="1">
    <location>
        <begin position="338"/>
        <end position="347"/>
    </location>
</feature>
<dbReference type="AlphaFoldDB" id="K3WRG5"/>
<feature type="compositionally biased region" description="Basic and acidic residues" evidence="1">
    <location>
        <begin position="445"/>
        <end position="458"/>
    </location>
</feature>
<feature type="region of interest" description="Disordered" evidence="1">
    <location>
        <begin position="127"/>
        <end position="493"/>
    </location>
</feature>
<feature type="compositionally biased region" description="Basic and acidic residues" evidence="1">
    <location>
        <begin position="689"/>
        <end position="699"/>
    </location>
</feature>
<feature type="compositionally biased region" description="Basic and acidic residues" evidence="1">
    <location>
        <begin position="287"/>
        <end position="305"/>
    </location>
</feature>
<feature type="compositionally biased region" description="Basic and acidic residues" evidence="1">
    <location>
        <begin position="184"/>
        <end position="202"/>
    </location>
</feature>
<feature type="compositionally biased region" description="Polar residues" evidence="1">
    <location>
        <begin position="720"/>
        <end position="748"/>
    </location>
</feature>
<proteinExistence type="predicted"/>
<dbReference type="VEuPathDB" id="FungiDB:PYU1_G007543"/>
<keyword evidence="3" id="KW-1185">Reference proteome</keyword>
<sequence>MNTRDQELSEDADNTELSSNGSHSHMPVNEGADSVVADADSVNPPTAMRNGAPSDDDEDVELHNDHVRQTDARSEGIDSFNDTSTGEEISNSAQEDADAGDNLEELCEGMASSDLSVRHTDEIIHESASAVNSWDERPLNVKHRQVTEEQQPAPVASDEEKSERLAATHSSEALSEDAMEMEVDQEHLLDQGDSLSNEKEEAPISSITSWDDRPIRPQQNAWSWDGALPADGQSGEDQAEQQLHHTSADSELPGENALSQSSELDDTSSLQPVDEETNDTIMTRDNSSWDDRPIRSQREPFKFEVDDVEEGGKIGADVPPKDGGAELDSDGAAHNDTDTMTAGSNSAWDDRPVRPQTEPFKFEAEIVNQVDTADVPLENGDRDNSSWDDRPIHPQRKPFKFELDDAEEGGSADAETDGPAELGIDEAARALTEDQPITGTIAYSWDERPIGSSDRLETKMGSMSKEIEDDNEKETEPIRDEMPRSNHFWDDRPICPQRKPFNFELGGSEDVGSADTQMLPEDGAAVLHSDGTAREPVEVQQSSARAYSWDERPIGSSAKTGLKIEHIEDETEMEREPVSVNFETDPDDTRVKGVKPFSSWNETPVGSTRPRSLPKSPEIVEIVEDQLDEQYQSAQSVSSWDETPVGQAQIPVMPASPEYKHVEVAPADLTSRPPEDQSLNSHSEVAHNANEKSELDGETAIDHRIEDDQVDQGMELEVTSTHGDLHGDSNSPFLDGTPRSNDGISSDKSMSEELVCAESMDIEHDEIFENRDAEMNGAMEDEVDGVRDYKAPSPVYIDKFSKGRYGKAL</sequence>
<organism evidence="2 3">
    <name type="scientific">Globisporangium ultimum (strain ATCC 200006 / CBS 805.95 / DAOM BR144)</name>
    <name type="common">Pythium ultimum</name>
    <dbReference type="NCBI Taxonomy" id="431595"/>
    <lineage>
        <taxon>Eukaryota</taxon>
        <taxon>Sar</taxon>
        <taxon>Stramenopiles</taxon>
        <taxon>Oomycota</taxon>
        <taxon>Peronosporomycetes</taxon>
        <taxon>Pythiales</taxon>
        <taxon>Pythiaceae</taxon>
        <taxon>Globisporangium</taxon>
    </lineage>
</organism>